<dbReference type="Gene3D" id="2.30.30.110">
    <property type="match status" value="1"/>
</dbReference>
<gene>
    <name evidence="1" type="ORF">BV163_01380</name>
</gene>
<dbReference type="InterPro" id="IPR011067">
    <property type="entry name" value="Plasmid_toxin/cell-grow_inhib"/>
</dbReference>
<dbReference type="InterPro" id="IPR003477">
    <property type="entry name" value="PemK-like"/>
</dbReference>
<reference evidence="1" key="1">
    <citation type="submission" date="2017-02" db="EMBL/GenBank/DDBJ databases">
        <title>Haemophilus influenzae in COPD genome sequencing project.</title>
        <authorList>
            <person name="Murphy T.F."/>
            <person name="Kong Y."/>
            <person name="Nadendla S."/>
            <person name="Tettelin H."/>
            <person name="Pettigrew M."/>
        </authorList>
    </citation>
    <scope>NUCLEOTIDE SEQUENCE [LARGE SCALE GENOMIC DNA]</scope>
    <source>
        <strain evidence="1">84P15H4</strain>
    </source>
</reference>
<accession>A0A2S9S0A8</accession>
<name>A0A2S9S0A8_HAEIF</name>
<organism evidence="1">
    <name type="scientific">Haemophilus influenzae</name>
    <dbReference type="NCBI Taxonomy" id="727"/>
    <lineage>
        <taxon>Bacteria</taxon>
        <taxon>Pseudomonadati</taxon>
        <taxon>Pseudomonadota</taxon>
        <taxon>Gammaproteobacteria</taxon>
        <taxon>Pasteurellales</taxon>
        <taxon>Pasteurellaceae</taxon>
        <taxon>Haemophilus</taxon>
    </lineage>
</organism>
<dbReference type="AlphaFoldDB" id="A0A2S9S0A8"/>
<comment type="caution">
    <text evidence="1">The sequence shown here is derived from an EMBL/GenBank/DDBJ whole genome shotgun (WGS) entry which is preliminary data.</text>
</comment>
<dbReference type="EMBL" id="MZHU01000051">
    <property type="protein sequence ID" value="PRK64594.1"/>
    <property type="molecule type" value="Genomic_DNA"/>
</dbReference>
<dbReference type="RefSeq" id="WP_105886946.1">
    <property type="nucleotide sequence ID" value="NZ_CP089175.1"/>
</dbReference>
<evidence type="ECO:0000313" key="1">
    <source>
        <dbReference type="EMBL" id="PRK64594.1"/>
    </source>
</evidence>
<proteinExistence type="predicted"/>
<dbReference type="GO" id="GO:0003677">
    <property type="term" value="F:DNA binding"/>
    <property type="evidence" value="ECO:0007669"/>
    <property type="project" value="InterPro"/>
</dbReference>
<dbReference type="SUPFAM" id="SSF50118">
    <property type="entry name" value="Cell growth inhibitor/plasmid maintenance toxic component"/>
    <property type="match status" value="1"/>
</dbReference>
<sequence length="126" mass="14706">MTLKYQPKEKSVLMCDFSQFKSPEMTKVRPVVVIARHKRNKELVTVIPLSTTEPNPLENYHYALPVNPLPDKTNIQCWAKCDMVYTVSLSRLDRYKVDKRTYIVPVIYDDDFQLIKNCTAVALKLR</sequence>
<dbReference type="Pfam" id="PF02452">
    <property type="entry name" value="PemK_toxin"/>
    <property type="match status" value="1"/>
</dbReference>
<protein>
    <submittedName>
        <fullName evidence="1">PemK-like protein</fullName>
    </submittedName>
</protein>